<name>A0A803NL62_CANSA</name>
<protein>
    <recommendedName>
        <fullName evidence="4">DUF4283 domain-containing protein</fullName>
    </recommendedName>
</protein>
<reference evidence="2" key="1">
    <citation type="submission" date="2018-11" db="EMBL/GenBank/DDBJ databases">
        <authorList>
            <person name="Grassa J C."/>
        </authorList>
    </citation>
    <scope>NUCLEOTIDE SEQUENCE [LARGE SCALE GENOMIC DNA]</scope>
</reference>
<dbReference type="OMA" id="TICASPH"/>
<proteinExistence type="predicted"/>
<dbReference type="EnsemblPlants" id="evm.model.01.2440">
    <property type="protein sequence ID" value="cds.evm.model.01.2440"/>
    <property type="gene ID" value="evm.TU.01.2440"/>
</dbReference>
<dbReference type="SUPFAM" id="SSF56219">
    <property type="entry name" value="DNase I-like"/>
    <property type="match status" value="1"/>
</dbReference>
<reference evidence="2" key="2">
    <citation type="submission" date="2021-03" db="UniProtKB">
        <authorList>
            <consortium name="EnsemblPlants"/>
        </authorList>
    </citation>
    <scope>IDENTIFICATION</scope>
</reference>
<evidence type="ECO:0008006" key="4">
    <source>
        <dbReference type="Google" id="ProtNLM"/>
    </source>
</evidence>
<keyword evidence="3" id="KW-1185">Reference proteome</keyword>
<dbReference type="Proteomes" id="UP000596661">
    <property type="component" value="Chromosome 1"/>
</dbReference>
<evidence type="ECO:0000313" key="3">
    <source>
        <dbReference type="Proteomes" id="UP000596661"/>
    </source>
</evidence>
<evidence type="ECO:0000313" key="2">
    <source>
        <dbReference type="EnsemblPlants" id="cds.evm.model.01.2440"/>
    </source>
</evidence>
<organism evidence="2 3">
    <name type="scientific">Cannabis sativa</name>
    <name type="common">Hemp</name>
    <name type="synonym">Marijuana</name>
    <dbReference type="NCBI Taxonomy" id="3483"/>
    <lineage>
        <taxon>Eukaryota</taxon>
        <taxon>Viridiplantae</taxon>
        <taxon>Streptophyta</taxon>
        <taxon>Embryophyta</taxon>
        <taxon>Tracheophyta</taxon>
        <taxon>Spermatophyta</taxon>
        <taxon>Magnoliopsida</taxon>
        <taxon>eudicotyledons</taxon>
        <taxon>Gunneridae</taxon>
        <taxon>Pentapetalae</taxon>
        <taxon>rosids</taxon>
        <taxon>fabids</taxon>
        <taxon>Rosales</taxon>
        <taxon>Cannabaceae</taxon>
        <taxon>Cannabis</taxon>
    </lineage>
</organism>
<dbReference type="AlphaFoldDB" id="A0A803NL62"/>
<dbReference type="Gene3D" id="3.60.10.10">
    <property type="entry name" value="Endonuclease/exonuclease/phosphatase"/>
    <property type="match status" value="1"/>
</dbReference>
<accession>A0A803NL62</accession>
<dbReference type="InterPro" id="IPR036691">
    <property type="entry name" value="Endo/exonu/phosph_ase_sf"/>
</dbReference>
<feature type="region of interest" description="Disordered" evidence="1">
    <location>
        <begin position="1"/>
        <end position="27"/>
    </location>
</feature>
<feature type="region of interest" description="Disordered" evidence="1">
    <location>
        <begin position="231"/>
        <end position="250"/>
    </location>
</feature>
<dbReference type="PANTHER" id="PTHR33710">
    <property type="entry name" value="BNAC02G09200D PROTEIN"/>
    <property type="match status" value="1"/>
</dbReference>
<evidence type="ECO:0000256" key="1">
    <source>
        <dbReference type="SAM" id="MobiDB-lite"/>
    </source>
</evidence>
<dbReference type="EMBL" id="UZAU01000073">
    <property type="status" value="NOT_ANNOTATED_CDS"/>
    <property type="molecule type" value="Genomic_DNA"/>
</dbReference>
<sequence length="578" mass="65559">MDAILGIEPIDFTDEEDNKHEPDFEQLQALSPRSSLCELQRQDDIRSDFAHFLEANHSCSRDVSKGNSPVPPILRSGSVIRSLDNSFQEASTEKQKPDNEKVIVKVTMDDIEGEIEYWNSAIVCYVLGANPPLDVLEGFARRIWRRKWIRILVEVSMEQELPSSIAFEDEHGCITSVGIKYEWKPIICKNCNGLGHSTDECRRKPSAHKQQWVVKNKKGELKEDIEVRSGADTNGCTTAGTNSGVNLNTNSGVNPPVTAAESHKGKKPVGLADNDGFKQVHKGLKVNGRMILWQDLKAISTQDPWVVMGDFNDVLEQEERIGSRVKTLTSYSFKDCVSQCQLEDIKSSGKFFTWCNKQQGDDRIYSKLDRVMANGKLMEKYPGAKAIFLNEGAFDHSPALVIFHQLAHNGRKPFCYFIMWISHPKYSSRLQHIWQQQLSLDPLNQELQQKELAARSSFSQTHKNYQQFLQQKAKTTWVRDGDDNTTIFHASLKARINQNRILSIVDPQGNRVDEPTKITEVFLAYYKQLLGTRMVNRREVLDHVIKNGPTVTMQQRVSILSKLSTTCQRVAVVGSSYQ</sequence>
<dbReference type="PANTHER" id="PTHR33710:SF81">
    <property type="entry name" value="ENDONUCLEASE_EXONUCLEASE_PHOSPHATASE DOMAIN-CONTAINING PROTEIN"/>
    <property type="match status" value="1"/>
</dbReference>
<dbReference type="Gramene" id="evm.model.01.2440">
    <property type="protein sequence ID" value="cds.evm.model.01.2440"/>
    <property type="gene ID" value="evm.TU.01.2440"/>
</dbReference>